<keyword evidence="5 8" id="KW-1133">Transmembrane helix</keyword>
<name>G0SEY6_CHATD</name>
<dbReference type="PANTHER" id="PTHR43731:SF14">
    <property type="entry name" value="PRESENILIN-ASSOCIATED RHOMBOID-LIKE PROTEIN, MITOCHONDRIAL"/>
    <property type="match status" value="1"/>
</dbReference>
<proteinExistence type="inferred from homology"/>
<dbReference type="KEGG" id="cthr:CTHT_0060150"/>
<feature type="transmembrane region" description="Helical" evidence="8">
    <location>
        <begin position="520"/>
        <end position="539"/>
    </location>
</feature>
<dbReference type="Pfam" id="PF01694">
    <property type="entry name" value="Rhomboid"/>
    <property type="match status" value="1"/>
</dbReference>
<dbReference type="GO" id="GO:0006465">
    <property type="term" value="P:signal peptide processing"/>
    <property type="evidence" value="ECO:0007669"/>
    <property type="project" value="TreeGrafter"/>
</dbReference>
<accession>G0SEY6</accession>
<dbReference type="OMA" id="PAWRMLN"/>
<dbReference type="Proteomes" id="UP000008066">
    <property type="component" value="Unassembled WGS sequence"/>
</dbReference>
<keyword evidence="3 8" id="KW-0812">Transmembrane</keyword>
<keyword evidence="11" id="KW-1185">Reference proteome</keyword>
<evidence type="ECO:0000256" key="7">
    <source>
        <dbReference type="SAM" id="Coils"/>
    </source>
</evidence>
<evidence type="ECO:0000313" key="10">
    <source>
        <dbReference type="EMBL" id="EGS18002.1"/>
    </source>
</evidence>
<comment type="subcellular location">
    <subcellularLocation>
        <location evidence="1">Membrane</location>
        <topology evidence="1">Multi-pass membrane protein</topology>
    </subcellularLocation>
</comment>
<dbReference type="InterPro" id="IPR050925">
    <property type="entry name" value="Rhomboid_protease_S54"/>
</dbReference>
<feature type="coiled-coil region" evidence="7">
    <location>
        <begin position="181"/>
        <end position="220"/>
    </location>
</feature>
<evidence type="ECO:0000256" key="1">
    <source>
        <dbReference type="ARBA" id="ARBA00004141"/>
    </source>
</evidence>
<organism evidence="11">
    <name type="scientific">Chaetomium thermophilum (strain DSM 1495 / CBS 144.50 / IMI 039719)</name>
    <name type="common">Thermochaetoides thermophila</name>
    <dbReference type="NCBI Taxonomy" id="759272"/>
    <lineage>
        <taxon>Eukaryota</taxon>
        <taxon>Fungi</taxon>
        <taxon>Dikarya</taxon>
        <taxon>Ascomycota</taxon>
        <taxon>Pezizomycotina</taxon>
        <taxon>Sordariomycetes</taxon>
        <taxon>Sordariomycetidae</taxon>
        <taxon>Sordariales</taxon>
        <taxon>Chaetomiaceae</taxon>
        <taxon>Thermochaetoides</taxon>
    </lineage>
</organism>
<dbReference type="STRING" id="759272.G0SEY6"/>
<evidence type="ECO:0000259" key="9">
    <source>
        <dbReference type="Pfam" id="PF01694"/>
    </source>
</evidence>
<evidence type="ECO:0000256" key="2">
    <source>
        <dbReference type="ARBA" id="ARBA00009045"/>
    </source>
</evidence>
<dbReference type="eggNOG" id="KOG2980">
    <property type="taxonomic scope" value="Eukaryota"/>
</dbReference>
<keyword evidence="6 8" id="KW-0472">Membrane</keyword>
<comment type="similarity">
    <text evidence="2">Belongs to the peptidase S54 family.</text>
</comment>
<evidence type="ECO:0000313" key="11">
    <source>
        <dbReference type="Proteomes" id="UP000008066"/>
    </source>
</evidence>
<reference evidence="10 11" key="1">
    <citation type="journal article" date="2011" name="Cell">
        <title>Insight into structure and assembly of the nuclear pore complex by utilizing the genome of a eukaryotic thermophile.</title>
        <authorList>
            <person name="Amlacher S."/>
            <person name="Sarges P."/>
            <person name="Flemming D."/>
            <person name="van Noort V."/>
            <person name="Kunze R."/>
            <person name="Devos D.P."/>
            <person name="Arumugam M."/>
            <person name="Bork P."/>
            <person name="Hurt E."/>
        </authorList>
    </citation>
    <scope>NUCLEOTIDE SEQUENCE [LARGE SCALE GENOMIC DNA]</scope>
    <source>
        <strain evidence="11">DSM 1495 / CBS 144.50 / IMI 039719</strain>
    </source>
</reference>
<feature type="transmembrane region" description="Helical" evidence="8">
    <location>
        <begin position="480"/>
        <end position="499"/>
    </location>
</feature>
<dbReference type="PANTHER" id="PTHR43731">
    <property type="entry name" value="RHOMBOID PROTEASE"/>
    <property type="match status" value="1"/>
</dbReference>
<feature type="domain" description="Peptidase S54 rhomboid" evidence="9">
    <location>
        <begin position="415"/>
        <end position="560"/>
    </location>
</feature>
<dbReference type="GO" id="GO:0004252">
    <property type="term" value="F:serine-type endopeptidase activity"/>
    <property type="evidence" value="ECO:0007669"/>
    <property type="project" value="InterPro"/>
</dbReference>
<feature type="coiled-coil region" evidence="7">
    <location>
        <begin position="263"/>
        <end position="290"/>
    </location>
</feature>
<evidence type="ECO:0000256" key="5">
    <source>
        <dbReference type="ARBA" id="ARBA00022989"/>
    </source>
</evidence>
<dbReference type="InterPro" id="IPR022764">
    <property type="entry name" value="Peptidase_S54_rhomboid_dom"/>
</dbReference>
<protein>
    <recommendedName>
        <fullName evidence="9">Peptidase S54 rhomboid domain-containing protein</fullName>
    </recommendedName>
</protein>
<feature type="transmembrane region" description="Helical" evidence="8">
    <location>
        <begin position="366"/>
        <end position="391"/>
    </location>
</feature>
<dbReference type="Gene3D" id="1.20.1540.10">
    <property type="entry name" value="Rhomboid-like"/>
    <property type="match status" value="1"/>
</dbReference>
<evidence type="ECO:0000256" key="6">
    <source>
        <dbReference type="ARBA" id="ARBA00023136"/>
    </source>
</evidence>
<dbReference type="HOGENOM" id="CLU_026938_1_0_1"/>
<dbReference type="RefSeq" id="XP_006696333.1">
    <property type="nucleotide sequence ID" value="XM_006696270.1"/>
</dbReference>
<feature type="transmembrane region" description="Helical" evidence="8">
    <location>
        <begin position="454"/>
        <end position="474"/>
    </location>
</feature>
<dbReference type="InterPro" id="IPR035952">
    <property type="entry name" value="Rhomboid-like_sf"/>
</dbReference>
<evidence type="ECO:0000256" key="3">
    <source>
        <dbReference type="ARBA" id="ARBA00022692"/>
    </source>
</evidence>
<dbReference type="AlphaFoldDB" id="G0SEY6"/>
<dbReference type="EMBL" id="GL988046">
    <property type="protein sequence ID" value="EGS18002.1"/>
    <property type="molecule type" value="Genomic_DNA"/>
</dbReference>
<dbReference type="OrthoDB" id="10260614at2759"/>
<keyword evidence="7" id="KW-0175">Coiled coil</keyword>
<dbReference type="GeneID" id="18260053"/>
<dbReference type="SUPFAM" id="SSF144091">
    <property type="entry name" value="Rhomboid-like"/>
    <property type="match status" value="1"/>
</dbReference>
<evidence type="ECO:0000256" key="4">
    <source>
        <dbReference type="ARBA" id="ARBA00022801"/>
    </source>
</evidence>
<keyword evidence="4" id="KW-0378">Hydrolase</keyword>
<sequence length="590" mass="65104">MTTPALPGLGALRSGVQLAARSLETRCGPFVLPTGTVPIRFYSSDHHRPTTTHSRPRATLPTQHHAPTIIRLPARPGPFLQWRGLKLFGGNKVITRYIDLPPDYDDATGLPFAREDLTAEQVAEIFGPHITAEAANQLLRILHGRRVAGTLEDPTLRKNTAHYSAKHYKLALDYLRKTVHVDEVINAGLRAEDELAEIERQREQEELEKATAEAVAKLKKEAASVAAKVADGKEVSDEALPPVTVEIPKPKKSPYGESVVDSLVRHKEAAAQVLKARDEVEKKKREHEERHGKAGPLQAYDEAARNHPVAIWVEKWRDRATSPLEAPPEMPAWKRIGPSALFAALVTSAALAYAMNYRPKKRDERWFPDVPPAAATVGALILANVLVWIAWHIPPCWPILNRHFLLDVAVPRAHGVLTSMFSHQVLVKHLLPNMVGLWVFGVGLHDDVGRGNFLATYFSSGVLAMLGTLCYGVASNTLNLTSLGASGAMYGLCGAYLWMHRLDHFKIFGFPPGNSEGISGLVLLAVAGGLNIGYAMTPMRFKVDVTSHLVGMLVGVLAGHWMEKKREEKGMIPVWKVRREKGLRKEEEQS</sequence>
<dbReference type="GO" id="GO:0016020">
    <property type="term" value="C:membrane"/>
    <property type="evidence" value="ECO:0007669"/>
    <property type="project" value="UniProtKB-SubCell"/>
</dbReference>
<gene>
    <name evidence="10" type="ORF">CTHT_0060150</name>
</gene>
<evidence type="ECO:0000256" key="8">
    <source>
        <dbReference type="SAM" id="Phobius"/>
    </source>
</evidence>
<feature type="transmembrane region" description="Helical" evidence="8">
    <location>
        <begin position="336"/>
        <end position="354"/>
    </location>
</feature>